<organism evidence="2 3">
    <name type="scientific">Schizothecium vesticola</name>
    <dbReference type="NCBI Taxonomy" id="314040"/>
    <lineage>
        <taxon>Eukaryota</taxon>
        <taxon>Fungi</taxon>
        <taxon>Dikarya</taxon>
        <taxon>Ascomycota</taxon>
        <taxon>Pezizomycotina</taxon>
        <taxon>Sordariomycetes</taxon>
        <taxon>Sordariomycetidae</taxon>
        <taxon>Sordariales</taxon>
        <taxon>Schizotheciaceae</taxon>
        <taxon>Schizothecium</taxon>
    </lineage>
</organism>
<feature type="signal peptide" evidence="1">
    <location>
        <begin position="1"/>
        <end position="26"/>
    </location>
</feature>
<evidence type="ECO:0008006" key="4">
    <source>
        <dbReference type="Google" id="ProtNLM"/>
    </source>
</evidence>
<dbReference type="Proteomes" id="UP001172155">
    <property type="component" value="Unassembled WGS sequence"/>
</dbReference>
<comment type="caution">
    <text evidence="2">The sequence shown here is derived from an EMBL/GenBank/DDBJ whole genome shotgun (WGS) entry which is preliminary data.</text>
</comment>
<accession>A0AA40EKH4</accession>
<sequence>MSPFLGGSRVLGGGLLLFLVFLVVWVGPGTTPGCGEVEGGGNFLGRGKIGMPGVRRGVGIAAQLEEGGGVQVLLRCGRPPFFFFLRGRATRTSWWKMRALQWEE</sequence>
<gene>
    <name evidence="2" type="ORF">B0T18DRAFT_419237</name>
</gene>
<keyword evidence="3" id="KW-1185">Reference proteome</keyword>
<evidence type="ECO:0000256" key="1">
    <source>
        <dbReference type="SAM" id="SignalP"/>
    </source>
</evidence>
<evidence type="ECO:0000313" key="2">
    <source>
        <dbReference type="EMBL" id="KAK0741012.1"/>
    </source>
</evidence>
<dbReference type="EMBL" id="JAUKUD010000006">
    <property type="protein sequence ID" value="KAK0741012.1"/>
    <property type="molecule type" value="Genomic_DNA"/>
</dbReference>
<proteinExistence type="predicted"/>
<feature type="chain" id="PRO_5041426589" description="Secreted protein" evidence="1">
    <location>
        <begin position="27"/>
        <end position="104"/>
    </location>
</feature>
<protein>
    <recommendedName>
        <fullName evidence="4">Secreted protein</fullName>
    </recommendedName>
</protein>
<keyword evidence="1" id="KW-0732">Signal</keyword>
<reference evidence="2" key="1">
    <citation type="submission" date="2023-06" db="EMBL/GenBank/DDBJ databases">
        <title>Genome-scale phylogeny and comparative genomics of the fungal order Sordariales.</title>
        <authorList>
            <consortium name="Lawrence Berkeley National Laboratory"/>
            <person name="Hensen N."/>
            <person name="Bonometti L."/>
            <person name="Westerberg I."/>
            <person name="Brannstrom I.O."/>
            <person name="Guillou S."/>
            <person name="Cros-Aarteil S."/>
            <person name="Calhoun S."/>
            <person name="Haridas S."/>
            <person name="Kuo A."/>
            <person name="Mondo S."/>
            <person name="Pangilinan J."/>
            <person name="Riley R."/>
            <person name="LaButti K."/>
            <person name="Andreopoulos B."/>
            <person name="Lipzen A."/>
            <person name="Chen C."/>
            <person name="Yanf M."/>
            <person name="Daum C."/>
            <person name="Ng V."/>
            <person name="Clum A."/>
            <person name="Steindorff A."/>
            <person name="Ohm R."/>
            <person name="Martin F."/>
            <person name="Silar P."/>
            <person name="Natvig D."/>
            <person name="Lalanne C."/>
            <person name="Gautier V."/>
            <person name="Ament-velasquez S.L."/>
            <person name="Kruys A."/>
            <person name="Hutchinson M.I."/>
            <person name="Powell A.J."/>
            <person name="Barry K."/>
            <person name="Miller A.N."/>
            <person name="Grigoriev I.V."/>
            <person name="Debuchy R."/>
            <person name="Gladieux P."/>
            <person name="Thoren M.H."/>
            <person name="Johannesson H."/>
        </authorList>
    </citation>
    <scope>NUCLEOTIDE SEQUENCE</scope>
    <source>
        <strain evidence="2">SMH3187-1</strain>
    </source>
</reference>
<name>A0AA40EKH4_9PEZI</name>
<dbReference type="AlphaFoldDB" id="A0AA40EKH4"/>
<evidence type="ECO:0000313" key="3">
    <source>
        <dbReference type="Proteomes" id="UP001172155"/>
    </source>
</evidence>